<dbReference type="Pfam" id="PF11253">
    <property type="entry name" value="DUF3052"/>
    <property type="match status" value="1"/>
</dbReference>
<sequence>MAGTAAAGAGRRFGFTTGQVIQEFGYDDDVDTAVREAIESETGEELVDEDYGDVVDGALIWWREDDAEVEDLTDLLVDAKANLDDGGLVWVLTPKPGREGHVPPADIQEAAGTAGLSTTSASSAGAGWSGMRLTSRGRH</sequence>
<accession>A0ABT5TYM5</accession>
<organism evidence="2 3">
    <name type="scientific">Georgenia halotolerans</name>
    <dbReference type="NCBI Taxonomy" id="3028317"/>
    <lineage>
        <taxon>Bacteria</taxon>
        <taxon>Bacillati</taxon>
        <taxon>Actinomycetota</taxon>
        <taxon>Actinomycetes</taxon>
        <taxon>Micrococcales</taxon>
        <taxon>Bogoriellaceae</taxon>
        <taxon>Georgenia</taxon>
    </lineage>
</organism>
<proteinExistence type="predicted"/>
<feature type="region of interest" description="Disordered" evidence="1">
    <location>
        <begin position="113"/>
        <end position="139"/>
    </location>
</feature>
<protein>
    <submittedName>
        <fullName evidence="2">DUF3052 domain-containing protein</fullName>
    </submittedName>
</protein>
<feature type="compositionally biased region" description="Low complexity" evidence="1">
    <location>
        <begin position="113"/>
        <end position="130"/>
    </location>
</feature>
<evidence type="ECO:0000313" key="3">
    <source>
        <dbReference type="Proteomes" id="UP001165561"/>
    </source>
</evidence>
<evidence type="ECO:0000313" key="2">
    <source>
        <dbReference type="EMBL" id="MDD9207168.1"/>
    </source>
</evidence>
<name>A0ABT5TYM5_9MICO</name>
<keyword evidence="3" id="KW-1185">Reference proteome</keyword>
<comment type="caution">
    <text evidence="2">The sequence shown here is derived from an EMBL/GenBank/DDBJ whole genome shotgun (WGS) entry which is preliminary data.</text>
</comment>
<dbReference type="InterPro" id="IPR021412">
    <property type="entry name" value="DUF3052"/>
</dbReference>
<evidence type="ECO:0000256" key="1">
    <source>
        <dbReference type="SAM" id="MobiDB-lite"/>
    </source>
</evidence>
<dbReference type="Proteomes" id="UP001165561">
    <property type="component" value="Unassembled WGS sequence"/>
</dbReference>
<gene>
    <name evidence="2" type="ORF">PU560_11930</name>
</gene>
<reference evidence="2" key="1">
    <citation type="submission" date="2023-02" db="EMBL/GenBank/DDBJ databases">
        <title>Georgenia sp.10Sc9-8, isolated from a soil sample collected from the Taklamakan desert.</title>
        <authorList>
            <person name="Liu S."/>
        </authorList>
    </citation>
    <scope>NUCLEOTIDE SEQUENCE</scope>
    <source>
        <strain evidence="2">10Sc9-8</strain>
    </source>
</reference>
<dbReference type="EMBL" id="JARACI010001056">
    <property type="protein sequence ID" value="MDD9207168.1"/>
    <property type="molecule type" value="Genomic_DNA"/>
</dbReference>